<evidence type="ECO:0000313" key="3">
    <source>
        <dbReference type="Proteomes" id="UP000030748"/>
    </source>
</evidence>
<evidence type="ECO:0000259" key="1">
    <source>
        <dbReference type="PROSITE" id="PS50004"/>
    </source>
</evidence>
<dbReference type="Proteomes" id="UP000030748">
    <property type="component" value="Unassembled WGS sequence"/>
</dbReference>
<reference evidence="2 3" key="1">
    <citation type="journal article" date="2013" name="Proc. Natl. Acad. Sci. U.S.A.">
        <title>Fine-scale variation in meiotic recombination in Mimulus inferred from population shotgun sequencing.</title>
        <authorList>
            <person name="Hellsten U."/>
            <person name="Wright K.M."/>
            <person name="Jenkins J."/>
            <person name="Shu S."/>
            <person name="Yuan Y."/>
            <person name="Wessler S.R."/>
            <person name="Schmutz J."/>
            <person name="Willis J.H."/>
            <person name="Rokhsar D.S."/>
        </authorList>
    </citation>
    <scope>NUCLEOTIDE SEQUENCE [LARGE SCALE GENOMIC DNA]</scope>
    <source>
        <strain evidence="3">cv. DUN x IM62</strain>
    </source>
</reference>
<dbReference type="STRING" id="4155.A0A022Q5G4"/>
<dbReference type="InterPro" id="IPR044750">
    <property type="entry name" value="C2_SRC2/BAP"/>
</dbReference>
<feature type="domain" description="C2" evidence="1">
    <location>
        <begin position="1"/>
        <end position="111"/>
    </location>
</feature>
<dbReference type="GO" id="GO:0006952">
    <property type="term" value="P:defense response"/>
    <property type="evidence" value="ECO:0007669"/>
    <property type="project" value="InterPro"/>
</dbReference>
<sequence length="148" mass="16792">MECRKLEITLVSANSLPDVRSLGQMKVYAKVSIKGESKTSKRSPVDFEGETNPRWNFRTEYTISESAVQQPDVKISIRLYCKRTLGNRFIGDVSIPIKSLFDKGIKADKILSYRVAGTENGVVNILYRFGNEKVLVRKPSSWKNIAFE</sequence>
<feature type="non-terminal residue" evidence="2">
    <location>
        <position position="148"/>
    </location>
</feature>
<dbReference type="PANTHER" id="PTHR32246:SF22">
    <property type="entry name" value="C2 DOMAIN-CONTAINING PROTEIN"/>
    <property type="match status" value="1"/>
</dbReference>
<proteinExistence type="predicted"/>
<dbReference type="AlphaFoldDB" id="A0A022Q5G4"/>
<name>A0A022Q5G4_ERYGU</name>
<dbReference type="eggNOG" id="ENOG502S1I4">
    <property type="taxonomic scope" value="Eukaryota"/>
</dbReference>
<accession>A0A022Q5G4</accession>
<dbReference type="CDD" id="cd04051">
    <property type="entry name" value="C2_SRC2_like"/>
    <property type="match status" value="1"/>
</dbReference>
<dbReference type="Pfam" id="PF00168">
    <property type="entry name" value="C2"/>
    <property type="match status" value="1"/>
</dbReference>
<dbReference type="PROSITE" id="PS50004">
    <property type="entry name" value="C2"/>
    <property type="match status" value="1"/>
</dbReference>
<protein>
    <recommendedName>
        <fullName evidence="1">C2 domain-containing protein</fullName>
    </recommendedName>
</protein>
<dbReference type="InterPro" id="IPR035892">
    <property type="entry name" value="C2_domain_sf"/>
</dbReference>
<gene>
    <name evidence="2" type="ORF">MIMGU_mgv1a024503mg</name>
</gene>
<dbReference type="SMART" id="SM00239">
    <property type="entry name" value="C2"/>
    <property type="match status" value="1"/>
</dbReference>
<dbReference type="Gene3D" id="2.60.40.150">
    <property type="entry name" value="C2 domain"/>
    <property type="match status" value="1"/>
</dbReference>
<dbReference type="PANTHER" id="PTHR32246">
    <property type="entry name" value="INGRESSION PROTEIN FIC1"/>
    <property type="match status" value="1"/>
</dbReference>
<dbReference type="SUPFAM" id="SSF49562">
    <property type="entry name" value="C2 domain (Calcium/lipid-binding domain, CaLB)"/>
    <property type="match status" value="1"/>
</dbReference>
<organism evidence="2 3">
    <name type="scientific">Erythranthe guttata</name>
    <name type="common">Yellow monkey flower</name>
    <name type="synonym">Mimulus guttatus</name>
    <dbReference type="NCBI Taxonomy" id="4155"/>
    <lineage>
        <taxon>Eukaryota</taxon>
        <taxon>Viridiplantae</taxon>
        <taxon>Streptophyta</taxon>
        <taxon>Embryophyta</taxon>
        <taxon>Tracheophyta</taxon>
        <taxon>Spermatophyta</taxon>
        <taxon>Magnoliopsida</taxon>
        <taxon>eudicotyledons</taxon>
        <taxon>Gunneridae</taxon>
        <taxon>Pentapetalae</taxon>
        <taxon>asterids</taxon>
        <taxon>lamiids</taxon>
        <taxon>Lamiales</taxon>
        <taxon>Phrymaceae</taxon>
        <taxon>Erythranthe</taxon>
    </lineage>
</organism>
<dbReference type="InterPro" id="IPR000008">
    <property type="entry name" value="C2_dom"/>
</dbReference>
<evidence type="ECO:0000313" key="2">
    <source>
        <dbReference type="EMBL" id="EYU23907.1"/>
    </source>
</evidence>
<dbReference type="EMBL" id="KI632147">
    <property type="protein sequence ID" value="EYU23907.1"/>
    <property type="molecule type" value="Genomic_DNA"/>
</dbReference>
<keyword evidence="3" id="KW-1185">Reference proteome</keyword>